<accession>A0ABT3C8T0</accession>
<dbReference type="RefSeq" id="WP_264066661.1">
    <property type="nucleotide sequence ID" value="NZ_JACKTY010000018.1"/>
</dbReference>
<comment type="caution">
    <text evidence="2">The sequence shown here is derived from an EMBL/GenBank/DDBJ whole genome shotgun (WGS) entry which is preliminary data.</text>
</comment>
<dbReference type="SUPFAM" id="SSF55729">
    <property type="entry name" value="Acyl-CoA N-acyltransferases (Nat)"/>
    <property type="match status" value="1"/>
</dbReference>
<feature type="domain" description="N-acetyltransferase" evidence="1">
    <location>
        <begin position="131"/>
        <end position="289"/>
    </location>
</feature>
<dbReference type="PROSITE" id="PS51186">
    <property type="entry name" value="GNAT"/>
    <property type="match status" value="1"/>
</dbReference>
<organism evidence="2 3">
    <name type="scientific">Mycolicibacterium komossense</name>
    <dbReference type="NCBI Taxonomy" id="1779"/>
    <lineage>
        <taxon>Bacteria</taxon>
        <taxon>Bacillati</taxon>
        <taxon>Actinomycetota</taxon>
        <taxon>Actinomycetes</taxon>
        <taxon>Mycobacteriales</taxon>
        <taxon>Mycobacteriaceae</taxon>
        <taxon>Mycolicibacterium</taxon>
    </lineage>
</organism>
<dbReference type="InterPro" id="IPR016181">
    <property type="entry name" value="Acyl_CoA_acyltransferase"/>
</dbReference>
<gene>
    <name evidence="2" type="ORF">H7J73_06250</name>
</gene>
<dbReference type="InterPro" id="IPR000182">
    <property type="entry name" value="GNAT_dom"/>
</dbReference>
<evidence type="ECO:0000313" key="3">
    <source>
        <dbReference type="Proteomes" id="UP001526201"/>
    </source>
</evidence>
<keyword evidence="3" id="KW-1185">Reference proteome</keyword>
<dbReference type="Pfam" id="PF00583">
    <property type="entry name" value="Acetyltransf_1"/>
    <property type="match status" value="1"/>
</dbReference>
<reference evidence="2 3" key="1">
    <citation type="journal article" date="2022" name="BMC Genomics">
        <title>Comparative genome analysis of mycobacteria focusing on tRNA and non-coding RNA.</title>
        <authorList>
            <person name="Behra P.R.K."/>
            <person name="Pettersson B.M.F."/>
            <person name="Ramesh M."/>
            <person name="Das S."/>
            <person name="Dasgupta S."/>
            <person name="Kirsebom L.A."/>
        </authorList>
    </citation>
    <scope>NUCLEOTIDE SEQUENCE [LARGE SCALE GENOMIC DNA]</scope>
    <source>
        <strain evidence="2 3">DSM 44078</strain>
    </source>
</reference>
<sequence length="295" mass="30951">MPLFCGTSLARRIESAEAHLILAATEAARRRGAKGLAIPVAGGFACFAESASPMNKVVGLGFDGVPDGAAWDEMERAMFACGVAVQVELSNLADPDVAALLADRGYRLVGFENVLGHGLRLNAEPAAPHGIEVRATNDIDAWVDVVVEGFAHPDSADSANEGVPSHEEFPRDVIDRAERDFEQAGAIAYVAMCDGVIAGGGSVRLTDGIAQLTGAATAPAFRRRGVQTALLAARLWKAAQAGCDIAVVATAPGSTSQKNVQNNGFQLLYTRAVMVKAPPPALPREHKRPPPKREP</sequence>
<dbReference type="CDD" id="cd04301">
    <property type="entry name" value="NAT_SF"/>
    <property type="match status" value="1"/>
</dbReference>
<dbReference type="Proteomes" id="UP001526201">
    <property type="component" value="Unassembled WGS sequence"/>
</dbReference>
<protein>
    <submittedName>
        <fullName evidence="2">GNAT family N-acetyltransferase</fullName>
    </submittedName>
</protein>
<dbReference type="EMBL" id="JACKTY010000018">
    <property type="protein sequence ID" value="MCV7225631.1"/>
    <property type="molecule type" value="Genomic_DNA"/>
</dbReference>
<dbReference type="Gene3D" id="3.40.630.30">
    <property type="match status" value="1"/>
</dbReference>
<name>A0ABT3C8T0_9MYCO</name>
<evidence type="ECO:0000259" key="1">
    <source>
        <dbReference type="PROSITE" id="PS51186"/>
    </source>
</evidence>
<proteinExistence type="predicted"/>
<evidence type="ECO:0000313" key="2">
    <source>
        <dbReference type="EMBL" id="MCV7225631.1"/>
    </source>
</evidence>